<proteinExistence type="predicted"/>
<gene>
    <name evidence="2" type="ORF">TIFTF001_016502</name>
</gene>
<evidence type="ECO:0000313" key="3">
    <source>
        <dbReference type="Proteomes" id="UP001187192"/>
    </source>
</evidence>
<comment type="caution">
    <text evidence="2">The sequence shown here is derived from an EMBL/GenBank/DDBJ whole genome shotgun (WGS) entry which is preliminary data.</text>
</comment>
<dbReference type="EMBL" id="BTGU01000025">
    <property type="protein sequence ID" value="GMN47318.1"/>
    <property type="molecule type" value="Genomic_DNA"/>
</dbReference>
<evidence type="ECO:0000256" key="1">
    <source>
        <dbReference type="SAM" id="MobiDB-lite"/>
    </source>
</evidence>
<organism evidence="2 3">
    <name type="scientific">Ficus carica</name>
    <name type="common">Common fig</name>
    <dbReference type="NCBI Taxonomy" id="3494"/>
    <lineage>
        <taxon>Eukaryota</taxon>
        <taxon>Viridiplantae</taxon>
        <taxon>Streptophyta</taxon>
        <taxon>Embryophyta</taxon>
        <taxon>Tracheophyta</taxon>
        <taxon>Spermatophyta</taxon>
        <taxon>Magnoliopsida</taxon>
        <taxon>eudicotyledons</taxon>
        <taxon>Gunneridae</taxon>
        <taxon>Pentapetalae</taxon>
        <taxon>rosids</taxon>
        <taxon>fabids</taxon>
        <taxon>Rosales</taxon>
        <taxon>Moraceae</taxon>
        <taxon>Ficeae</taxon>
        <taxon>Ficus</taxon>
    </lineage>
</organism>
<dbReference type="AlphaFoldDB" id="A0AA88D682"/>
<feature type="compositionally biased region" description="Acidic residues" evidence="1">
    <location>
        <begin position="11"/>
        <end position="32"/>
    </location>
</feature>
<feature type="region of interest" description="Disordered" evidence="1">
    <location>
        <begin position="48"/>
        <end position="68"/>
    </location>
</feature>
<accession>A0AA88D682</accession>
<keyword evidence="3" id="KW-1185">Reference proteome</keyword>
<evidence type="ECO:0000313" key="2">
    <source>
        <dbReference type="EMBL" id="GMN47318.1"/>
    </source>
</evidence>
<feature type="region of interest" description="Disordered" evidence="1">
    <location>
        <begin position="1"/>
        <end position="34"/>
    </location>
</feature>
<name>A0AA88D682_FICCA</name>
<protein>
    <submittedName>
        <fullName evidence="2">Uncharacterized protein</fullName>
    </submittedName>
</protein>
<reference evidence="2" key="1">
    <citation type="submission" date="2023-07" db="EMBL/GenBank/DDBJ databases">
        <title>draft genome sequence of fig (Ficus carica).</title>
        <authorList>
            <person name="Takahashi T."/>
            <person name="Nishimura K."/>
        </authorList>
    </citation>
    <scope>NUCLEOTIDE SEQUENCE</scope>
</reference>
<sequence>MDKASGKQPIEDDLVDWTSSDSDENDTDDEEGASVIRRLKDEYESLQMRKGTEISNEASERSRPTTVSGAGVLSIPPIARLNKPPRLLSVEMFLTSNPPSILTDEDLSAIRGRYGFPNEFFLGLIVIADEAGVELSVDDILALYYLQENSKDHGRYSMYPRRKRQVVANAFYPLWGLLRKESKKPPPKALLFE</sequence>
<dbReference type="Proteomes" id="UP001187192">
    <property type="component" value="Unassembled WGS sequence"/>
</dbReference>